<dbReference type="FunFam" id="2.170.300.10:FF:000023">
    <property type="entry name" value="Platelet endothelial aggregation receptor 1"/>
    <property type="match status" value="1"/>
</dbReference>
<dbReference type="CDD" id="cd11304">
    <property type="entry name" value="Cadherin_repeat"/>
    <property type="match status" value="1"/>
</dbReference>
<evidence type="ECO:0000256" key="14">
    <source>
        <dbReference type="PROSITE-ProRule" id="PRU10141"/>
    </source>
</evidence>
<evidence type="ECO:0000259" key="19">
    <source>
        <dbReference type="PROSITE" id="PS50835"/>
    </source>
</evidence>
<keyword evidence="20" id="KW-1185">Reference proteome</keyword>
<dbReference type="PANTHER" id="PTHR24416:SF617">
    <property type="entry name" value="RET ONCOGENE, ISOFORM A"/>
    <property type="match status" value="1"/>
</dbReference>
<dbReference type="PROSITE" id="PS50268">
    <property type="entry name" value="CADHERIN_2"/>
    <property type="match status" value="1"/>
</dbReference>
<reference evidence="21" key="2">
    <citation type="submission" date="2025-08" db="UniProtKB">
        <authorList>
            <consortium name="RefSeq"/>
        </authorList>
    </citation>
    <scope>IDENTIFICATION</scope>
    <source>
        <strain evidence="21">S238N-H82</strain>
        <tissue evidence="21">Testes</tissue>
    </source>
</reference>
<comment type="subcellular location">
    <subcellularLocation>
        <location evidence="1">Membrane</location>
        <topology evidence="1">Single-pass type I membrane protein</topology>
    </subcellularLocation>
</comment>
<keyword evidence="13" id="KW-0245">EGF-like domain</keyword>
<dbReference type="InterPro" id="IPR013151">
    <property type="entry name" value="Immunoglobulin_dom"/>
</dbReference>
<evidence type="ECO:0000256" key="9">
    <source>
        <dbReference type="ARBA" id="ARBA00023170"/>
    </source>
</evidence>
<evidence type="ECO:0000256" key="15">
    <source>
        <dbReference type="SAM" id="SignalP"/>
    </source>
</evidence>
<keyword evidence="7" id="KW-0472">Membrane</keyword>
<dbReference type="Gene3D" id="2.60.40.60">
    <property type="entry name" value="Cadherins"/>
    <property type="match status" value="1"/>
</dbReference>
<dbReference type="PROSITE" id="PS00107">
    <property type="entry name" value="PROTEIN_KINASE_ATP"/>
    <property type="match status" value="1"/>
</dbReference>
<evidence type="ECO:0000256" key="4">
    <source>
        <dbReference type="ARBA" id="ARBA00022692"/>
    </source>
</evidence>
<dbReference type="PANTHER" id="PTHR24416">
    <property type="entry name" value="TYROSINE-PROTEIN KINASE RECEPTOR"/>
    <property type="match status" value="1"/>
</dbReference>
<dbReference type="OrthoDB" id="18487at2759"/>
<dbReference type="GO" id="GO:0007169">
    <property type="term" value="P:cell surface receptor protein tyrosine kinase signaling pathway"/>
    <property type="evidence" value="ECO:0000318"/>
    <property type="project" value="GO_Central"/>
</dbReference>
<protein>
    <recommendedName>
        <fullName evidence="2">receptor protein-tyrosine kinase</fullName>
        <ecNumber evidence="2">2.7.10.1</ecNumber>
    </recommendedName>
</protein>
<dbReference type="FunFam" id="1.10.510.10:FF:001591">
    <property type="match status" value="1"/>
</dbReference>
<dbReference type="GO" id="GO:0005524">
    <property type="term" value="F:ATP binding"/>
    <property type="evidence" value="ECO:0007669"/>
    <property type="project" value="UniProtKB-UniRule"/>
</dbReference>
<keyword evidence="9" id="KW-0675">Receptor</keyword>
<reference evidence="20" key="1">
    <citation type="journal article" date="2020" name="Nat. Ecol. Evol.">
        <title>Deeply conserved synteny resolves early events in vertebrate evolution.</title>
        <authorList>
            <person name="Simakov O."/>
            <person name="Marletaz F."/>
            <person name="Yue J.X."/>
            <person name="O'Connell B."/>
            <person name="Jenkins J."/>
            <person name="Brandt A."/>
            <person name="Calef R."/>
            <person name="Tung C.H."/>
            <person name="Huang T.K."/>
            <person name="Schmutz J."/>
            <person name="Satoh N."/>
            <person name="Yu J.K."/>
            <person name="Putnam N.H."/>
            <person name="Green R.E."/>
            <person name="Rokhsar D.S."/>
        </authorList>
    </citation>
    <scope>NUCLEOTIDE SEQUENCE [LARGE SCALE GENOMIC DNA]</scope>
    <source>
        <strain evidence="20">S238N-H82</strain>
    </source>
</reference>
<keyword evidence="14" id="KW-0547">Nucleotide-binding</keyword>
<organism evidence="20 21">
    <name type="scientific">Branchiostoma floridae</name>
    <name type="common">Florida lancelet</name>
    <name type="synonym">Amphioxus</name>
    <dbReference type="NCBI Taxonomy" id="7739"/>
    <lineage>
        <taxon>Eukaryota</taxon>
        <taxon>Metazoa</taxon>
        <taxon>Chordata</taxon>
        <taxon>Cephalochordata</taxon>
        <taxon>Leptocardii</taxon>
        <taxon>Amphioxiformes</taxon>
        <taxon>Branchiostomatidae</taxon>
        <taxon>Branchiostoma</taxon>
    </lineage>
</organism>
<dbReference type="PROSITE" id="PS50026">
    <property type="entry name" value="EGF_3"/>
    <property type="match status" value="1"/>
</dbReference>
<dbReference type="SMART" id="SM00181">
    <property type="entry name" value="EGF"/>
    <property type="match status" value="3"/>
</dbReference>
<dbReference type="InterPro" id="IPR003598">
    <property type="entry name" value="Ig_sub2"/>
</dbReference>
<dbReference type="GO" id="GO:0030154">
    <property type="term" value="P:cell differentiation"/>
    <property type="evidence" value="ECO:0007669"/>
    <property type="project" value="UniProtKB-ARBA"/>
</dbReference>
<dbReference type="InterPro" id="IPR008266">
    <property type="entry name" value="Tyr_kinase_AS"/>
</dbReference>
<dbReference type="InterPro" id="IPR011009">
    <property type="entry name" value="Kinase-like_dom_sf"/>
</dbReference>
<feature type="domain" description="Ig-like" evidence="19">
    <location>
        <begin position="353"/>
        <end position="438"/>
    </location>
</feature>
<dbReference type="EC" id="2.7.10.1" evidence="2"/>
<feature type="domain" description="Protein kinase" evidence="16">
    <location>
        <begin position="596"/>
        <end position="835"/>
    </location>
</feature>
<dbReference type="InterPro" id="IPR017441">
    <property type="entry name" value="Protein_kinase_ATP_BS"/>
</dbReference>
<dbReference type="InterPro" id="IPR050122">
    <property type="entry name" value="RTK"/>
</dbReference>
<keyword evidence="15" id="KW-0732">Signal</keyword>
<comment type="caution">
    <text evidence="13">Lacks conserved residue(s) required for the propagation of feature annotation.</text>
</comment>
<dbReference type="GO" id="GO:0005509">
    <property type="term" value="F:calcium ion binding"/>
    <property type="evidence" value="ECO:0007669"/>
    <property type="project" value="UniProtKB-UniRule"/>
</dbReference>
<keyword evidence="10" id="KW-0325">Glycoprotein</keyword>
<dbReference type="KEGG" id="bfo:118423702"/>
<dbReference type="Gene3D" id="2.60.40.10">
    <property type="entry name" value="Immunoglobulins"/>
    <property type="match status" value="1"/>
</dbReference>
<evidence type="ECO:0000256" key="13">
    <source>
        <dbReference type="PROSITE-ProRule" id="PRU00076"/>
    </source>
</evidence>
<evidence type="ECO:0000256" key="6">
    <source>
        <dbReference type="ARBA" id="ARBA00022989"/>
    </source>
</evidence>
<dbReference type="PROSITE" id="PS00022">
    <property type="entry name" value="EGF_1"/>
    <property type="match status" value="3"/>
</dbReference>
<dbReference type="Proteomes" id="UP000001554">
    <property type="component" value="Chromosome 1"/>
</dbReference>
<evidence type="ECO:0000256" key="3">
    <source>
        <dbReference type="ARBA" id="ARBA00022553"/>
    </source>
</evidence>
<keyword evidence="6" id="KW-1133">Transmembrane helix</keyword>
<dbReference type="CDD" id="cd00055">
    <property type="entry name" value="EGF_Lam"/>
    <property type="match status" value="1"/>
</dbReference>
<evidence type="ECO:0000259" key="16">
    <source>
        <dbReference type="PROSITE" id="PS50011"/>
    </source>
</evidence>
<evidence type="ECO:0000259" key="17">
    <source>
        <dbReference type="PROSITE" id="PS50026"/>
    </source>
</evidence>
<dbReference type="InterPro" id="IPR036179">
    <property type="entry name" value="Ig-like_dom_sf"/>
</dbReference>
<dbReference type="GO" id="GO:0007156">
    <property type="term" value="P:homophilic cell adhesion via plasma membrane adhesion molecules"/>
    <property type="evidence" value="ECO:0007669"/>
    <property type="project" value="InterPro"/>
</dbReference>
<dbReference type="Pfam" id="PF00028">
    <property type="entry name" value="Cadherin"/>
    <property type="match status" value="1"/>
</dbReference>
<dbReference type="SMART" id="SM00408">
    <property type="entry name" value="IGc2"/>
    <property type="match status" value="1"/>
</dbReference>
<keyword evidence="5 14" id="KW-0067">ATP-binding</keyword>
<dbReference type="PROSITE" id="PS01186">
    <property type="entry name" value="EGF_2"/>
    <property type="match status" value="1"/>
</dbReference>
<dbReference type="InterPro" id="IPR000719">
    <property type="entry name" value="Prot_kinase_dom"/>
</dbReference>
<dbReference type="Pfam" id="PF07714">
    <property type="entry name" value="PK_Tyr_Ser-Thr"/>
    <property type="match status" value="1"/>
</dbReference>
<dbReference type="InterPro" id="IPR015919">
    <property type="entry name" value="Cadherin-like_sf"/>
</dbReference>
<evidence type="ECO:0000313" key="21">
    <source>
        <dbReference type="RefSeq" id="XP_035687812.1"/>
    </source>
</evidence>
<dbReference type="Pfam" id="PF00047">
    <property type="entry name" value="ig"/>
    <property type="match status" value="1"/>
</dbReference>
<dbReference type="FunFam" id="3.30.200.20:FF:000868">
    <property type="entry name" value="Uncharacterized protein"/>
    <property type="match status" value="1"/>
</dbReference>
<feature type="domain" description="EGF-like" evidence="17">
    <location>
        <begin position="454"/>
        <end position="488"/>
    </location>
</feature>
<feature type="domain" description="Cadherin" evidence="18">
    <location>
        <begin position="32"/>
        <end position="132"/>
    </location>
</feature>
<dbReference type="GO" id="GO:0004714">
    <property type="term" value="F:transmembrane receptor protein tyrosine kinase activity"/>
    <property type="evidence" value="ECO:0000318"/>
    <property type="project" value="GO_Central"/>
</dbReference>
<dbReference type="PROSITE" id="PS00109">
    <property type="entry name" value="PROTEIN_KINASE_TYR"/>
    <property type="match status" value="1"/>
</dbReference>
<evidence type="ECO:0000313" key="20">
    <source>
        <dbReference type="Proteomes" id="UP000001554"/>
    </source>
</evidence>
<evidence type="ECO:0000256" key="11">
    <source>
        <dbReference type="ARBA" id="ARBA00051243"/>
    </source>
</evidence>
<dbReference type="Gene3D" id="3.30.200.20">
    <property type="entry name" value="Phosphorylase Kinase, domain 1"/>
    <property type="match status" value="1"/>
</dbReference>
<feature type="disulfide bond" evidence="13">
    <location>
        <begin position="478"/>
        <end position="487"/>
    </location>
</feature>
<feature type="chain" id="PRO_5039945103" description="receptor protein-tyrosine kinase" evidence="15">
    <location>
        <begin position="22"/>
        <end position="835"/>
    </location>
</feature>
<feature type="binding site" evidence="14">
    <location>
        <position position="628"/>
    </location>
    <ligand>
        <name>ATP</name>
        <dbReference type="ChEBI" id="CHEBI:30616"/>
    </ligand>
</feature>
<dbReference type="CDD" id="cd00096">
    <property type="entry name" value="Ig"/>
    <property type="match status" value="1"/>
</dbReference>
<evidence type="ECO:0000256" key="1">
    <source>
        <dbReference type="ARBA" id="ARBA00004479"/>
    </source>
</evidence>
<evidence type="ECO:0000256" key="2">
    <source>
        <dbReference type="ARBA" id="ARBA00011902"/>
    </source>
</evidence>
<keyword evidence="8 13" id="KW-1015">Disulfide bond</keyword>
<evidence type="ECO:0000256" key="7">
    <source>
        <dbReference type="ARBA" id="ARBA00023136"/>
    </source>
</evidence>
<feature type="signal peptide" evidence="15">
    <location>
        <begin position="1"/>
        <end position="21"/>
    </location>
</feature>
<dbReference type="FunFam" id="2.60.40.10:FF:001720">
    <property type="entry name" value="Receptor protein-tyrosine kinase"/>
    <property type="match status" value="1"/>
</dbReference>
<comment type="catalytic activity">
    <reaction evidence="11">
        <text>L-tyrosyl-[protein] + ATP = O-phospho-L-tyrosyl-[protein] + ADP + H(+)</text>
        <dbReference type="Rhea" id="RHEA:10596"/>
        <dbReference type="Rhea" id="RHEA-COMP:10136"/>
        <dbReference type="Rhea" id="RHEA-COMP:20101"/>
        <dbReference type="ChEBI" id="CHEBI:15378"/>
        <dbReference type="ChEBI" id="CHEBI:30616"/>
        <dbReference type="ChEBI" id="CHEBI:46858"/>
        <dbReference type="ChEBI" id="CHEBI:61978"/>
        <dbReference type="ChEBI" id="CHEBI:456216"/>
        <dbReference type="EC" id="2.7.10.1"/>
    </reaction>
</comment>
<dbReference type="SUPFAM" id="SSF48726">
    <property type="entry name" value="Immunoglobulin"/>
    <property type="match status" value="1"/>
</dbReference>
<dbReference type="CDD" id="cd00192">
    <property type="entry name" value="PTKc"/>
    <property type="match status" value="1"/>
</dbReference>
<dbReference type="PROSITE" id="PS50011">
    <property type="entry name" value="PROTEIN_KINASE_DOM"/>
    <property type="match status" value="1"/>
</dbReference>
<name>A0A9J7N036_BRAFL</name>
<dbReference type="InterPro" id="IPR000742">
    <property type="entry name" value="EGF"/>
</dbReference>
<dbReference type="AlphaFoldDB" id="A0A9J7N036"/>
<dbReference type="GO" id="GO:0005886">
    <property type="term" value="C:plasma membrane"/>
    <property type="evidence" value="ECO:0000318"/>
    <property type="project" value="GO_Central"/>
</dbReference>
<dbReference type="SUPFAM" id="SSF49313">
    <property type="entry name" value="Cadherin-like"/>
    <property type="match status" value="1"/>
</dbReference>
<keyword evidence="4" id="KW-0812">Transmembrane</keyword>
<proteinExistence type="predicted"/>
<dbReference type="RefSeq" id="XP_035687812.1">
    <property type="nucleotide sequence ID" value="XM_035831919.1"/>
</dbReference>
<dbReference type="GeneID" id="118423702"/>
<evidence type="ECO:0000256" key="5">
    <source>
        <dbReference type="ARBA" id="ARBA00022840"/>
    </source>
</evidence>
<dbReference type="InterPro" id="IPR013783">
    <property type="entry name" value="Ig-like_fold"/>
</dbReference>
<dbReference type="InterPro" id="IPR001245">
    <property type="entry name" value="Ser-Thr/Tyr_kinase_cat_dom"/>
</dbReference>
<keyword evidence="12" id="KW-0106">Calcium</keyword>
<dbReference type="InterPro" id="IPR007110">
    <property type="entry name" value="Ig-like_dom"/>
</dbReference>
<evidence type="ECO:0000256" key="10">
    <source>
        <dbReference type="ARBA" id="ARBA00023180"/>
    </source>
</evidence>
<evidence type="ECO:0000256" key="8">
    <source>
        <dbReference type="ARBA" id="ARBA00023157"/>
    </source>
</evidence>
<dbReference type="Gene3D" id="2.170.300.10">
    <property type="entry name" value="Tie2 ligand-binding domain superfamily"/>
    <property type="match status" value="2"/>
</dbReference>
<dbReference type="GO" id="GO:0043235">
    <property type="term" value="C:receptor complex"/>
    <property type="evidence" value="ECO:0000318"/>
    <property type="project" value="GO_Central"/>
</dbReference>
<dbReference type="Gene3D" id="1.10.510.10">
    <property type="entry name" value="Transferase(Phosphotransferase) domain 1"/>
    <property type="match status" value="1"/>
</dbReference>
<gene>
    <name evidence="21" type="primary">LOC118423702</name>
</gene>
<dbReference type="InterPro" id="IPR002049">
    <property type="entry name" value="LE_dom"/>
</dbReference>
<evidence type="ECO:0000256" key="12">
    <source>
        <dbReference type="PROSITE-ProRule" id="PRU00043"/>
    </source>
</evidence>
<dbReference type="PRINTS" id="PR00109">
    <property type="entry name" value="TYRKINASE"/>
</dbReference>
<dbReference type="PROSITE" id="PS50835">
    <property type="entry name" value="IG_LIKE"/>
    <property type="match status" value="1"/>
</dbReference>
<accession>A0A9J7N036</accession>
<keyword evidence="3" id="KW-0597">Phosphoprotein</keyword>
<sequence>MPCATICAVFLLAALISSSQARRDAAVWYEDVAIREDASVGSTVKHLREAVNSSVLEGNGTSWSVNITRGNGLGRFEVVPENMTLTVAAQLDYEFHPRHNLSLELTDTADNSVWLVNLVIVVVDVPGYPPYYNKRCETPVIPDDGTDENYVLTSTERNYNVVIAEANARQYPADFFLYWRDEAIDVTMEDCSLRLCVALSQPLNDGEVFSPAFKAHQGRIEFQCSDRQLMRSKGKVVILDTFEYNYPLSGWAQGGQCDMGMAEGLQYVVLVQVNEIWSTSSYRIQCSADVEFYEPLHVEFMFQYDVTGCPEGRYGLYCDKDCICKNGARCHGFNGACECRPGWRGMVCDIPWPEVVIVETPGDSVVKYIGTNLTLTCVAPHIHVANMTWVYQAENIHNDTRIIEEGAVQNSSINFQPISETANGEYTCVVRSVDGEVANVTFVLNATRCPPGHWGEVCQQVCDCQHGGTCDRWEGCLCPPGRHGDRCEHICAPGSFGLNCRMTCHCQNNASCDPVNGTCFCAEGQWGEFCENVPNPENDNQVVVKVLASVIPAMSIVGCIVIVTLARRRAGQHTNDTADVEMETLPSPWELDKQDIHFEHMIGEGEFGHVVRGRLCVPEGYQVLVAAKSIRPDRITASAVRDFRREMDILARIHEDKEGHPNVVKFYGVLTKSEPQYIVVEYATNEELRRYLWSMREQFKVTGHRKLLERLGFASGVASGLSELARLKIVYRDIAARNVVISDRKVAKISDFGLSRDVYVSSAYKRTNQGGEEELLPLKWMALESLRDGVYTCESDVWSYGVLLWEIASFGEEPRYAGGPMHPDVCTLIGGRDVS</sequence>
<dbReference type="SUPFAM" id="SSF56112">
    <property type="entry name" value="Protein kinase-like (PK-like)"/>
    <property type="match status" value="1"/>
</dbReference>
<dbReference type="InterPro" id="IPR002126">
    <property type="entry name" value="Cadherin-like_dom"/>
</dbReference>
<evidence type="ECO:0000259" key="18">
    <source>
        <dbReference type="PROSITE" id="PS50268"/>
    </source>
</evidence>